<evidence type="ECO:0000313" key="2">
    <source>
        <dbReference type="Proteomes" id="UP000012070"/>
    </source>
</evidence>
<evidence type="ECO:0000313" key="1">
    <source>
        <dbReference type="EMBL" id="EMT35896.1"/>
    </source>
</evidence>
<sequence length="234" mass="25613">MEKVIAVLMRPEPDDDWCARQRAQVADALLGLGVAGLSINVRDSTVRDSLMTLTTLYPPVVAVVSLWTQQCYGEQVAAALRLLAQECDELGAYLVTESVPLTFPSLVESGSRTPGLANIALLRRPDGLDQATWLTRWQRDHTQVAIEAQATFGYTQNWVVRALTPEAPGIAGIVEELFPVAATTDLKAFFGAADDNDLRNRISRMVASTSAFAANQNIDTVPTSRYVFRTPFKD</sequence>
<comment type="caution">
    <text evidence="1">The sequence shown here is derived from an EMBL/GenBank/DDBJ whole genome shotgun (WGS) entry which is preliminary data.</text>
</comment>
<reference evidence="1 2" key="1">
    <citation type="submission" date="2013-03" db="EMBL/GenBank/DDBJ databases">
        <authorList>
            <person name="Casali N."/>
            <person name="Drobniewski F.A."/>
        </authorList>
    </citation>
    <scope>NUCLEOTIDE SEQUENCE [LARGE SCALE GENOMIC DNA]</scope>
    <source>
        <strain evidence="1 2">112400015</strain>
    </source>
</reference>
<proteinExistence type="predicted"/>
<accession>A0A829C8D5</accession>
<protein>
    <recommendedName>
        <fullName evidence="3">EthD domain-containing protein</fullName>
    </recommendedName>
</protein>
<dbReference type="InterPro" id="IPR011008">
    <property type="entry name" value="Dimeric_a/b-barrel"/>
</dbReference>
<dbReference type="RefSeq" id="WP_003409387.1">
    <property type="nucleotide sequence ID" value="NZ_APKD01000034.1"/>
</dbReference>
<dbReference type="EMBL" id="APKD01000034">
    <property type="protein sequence ID" value="EMT35896.1"/>
    <property type="molecule type" value="Genomic_DNA"/>
</dbReference>
<organism evidence="1 2">
    <name type="scientific">Mycobacterium orygis 112400015</name>
    <dbReference type="NCBI Taxonomy" id="1305739"/>
    <lineage>
        <taxon>Bacteria</taxon>
        <taxon>Bacillati</taxon>
        <taxon>Actinomycetota</taxon>
        <taxon>Actinomycetes</taxon>
        <taxon>Mycobacteriales</taxon>
        <taxon>Mycobacteriaceae</taxon>
        <taxon>Mycobacterium</taxon>
        <taxon>Mycobacterium tuberculosis complex</taxon>
    </lineage>
</organism>
<dbReference type="AlphaFoldDB" id="A0A829C8D5"/>
<name>A0A829C8D5_9MYCO</name>
<gene>
    <name evidence="1" type="ORF">MORY_10141</name>
</gene>
<dbReference type="SUPFAM" id="SSF54909">
    <property type="entry name" value="Dimeric alpha+beta barrel"/>
    <property type="match status" value="1"/>
</dbReference>
<evidence type="ECO:0008006" key="3">
    <source>
        <dbReference type="Google" id="ProtNLM"/>
    </source>
</evidence>
<reference evidence="2" key="2">
    <citation type="submission" date="2013-04" db="EMBL/GenBank/DDBJ databases">
        <title>Non-Mycobacterium tuberculosis sensu stricto in a globally representative population.</title>
        <authorList>
            <person name="Stone M.J."/>
            <person name="Brown T.J."/>
            <person name="Drobniewski F.A."/>
        </authorList>
    </citation>
    <scope>NUCLEOTIDE SEQUENCE [LARGE SCALE GENOMIC DNA]</scope>
    <source>
        <strain evidence="2">112400015</strain>
    </source>
</reference>
<dbReference type="Proteomes" id="UP000012070">
    <property type="component" value="Unassembled WGS sequence"/>
</dbReference>